<dbReference type="Proteomes" id="UP000192707">
    <property type="component" value="Unassembled WGS sequence"/>
</dbReference>
<gene>
    <name evidence="4" type="ORF">BST14_03920</name>
</gene>
<feature type="DNA-binding region" description="H-T-H motif" evidence="2">
    <location>
        <begin position="34"/>
        <end position="53"/>
    </location>
</feature>
<keyword evidence="5" id="KW-1185">Reference proteome</keyword>
<evidence type="ECO:0000313" key="5">
    <source>
        <dbReference type="Proteomes" id="UP000192707"/>
    </source>
</evidence>
<feature type="domain" description="HTH tetR-type" evidence="3">
    <location>
        <begin position="11"/>
        <end position="71"/>
    </location>
</feature>
<dbReference type="Gene3D" id="1.10.357.10">
    <property type="entry name" value="Tetracycline Repressor, domain 2"/>
    <property type="match status" value="1"/>
</dbReference>
<comment type="caution">
    <text evidence="4">The sequence shown here is derived from an EMBL/GenBank/DDBJ whole genome shotgun (WGS) entry which is preliminary data.</text>
</comment>
<evidence type="ECO:0000313" key="4">
    <source>
        <dbReference type="EMBL" id="ORA19960.1"/>
    </source>
</evidence>
<dbReference type="InterPro" id="IPR036271">
    <property type="entry name" value="Tet_transcr_reg_TetR-rel_C_sf"/>
</dbReference>
<dbReference type="InterPro" id="IPR009057">
    <property type="entry name" value="Homeodomain-like_sf"/>
</dbReference>
<dbReference type="Pfam" id="PF00440">
    <property type="entry name" value="TetR_N"/>
    <property type="match status" value="1"/>
</dbReference>
<dbReference type="OrthoDB" id="4707781at2"/>
<protein>
    <submittedName>
        <fullName evidence="4">TetR family transcriptional regulator</fullName>
    </submittedName>
</protein>
<keyword evidence="1 2" id="KW-0238">DNA-binding</keyword>
<proteinExistence type="predicted"/>
<evidence type="ECO:0000256" key="2">
    <source>
        <dbReference type="PROSITE-ProRule" id="PRU00335"/>
    </source>
</evidence>
<dbReference type="SUPFAM" id="SSF48498">
    <property type="entry name" value="Tetracyclin repressor-like, C-terminal domain"/>
    <property type="match status" value="1"/>
</dbReference>
<dbReference type="PROSITE" id="PS50977">
    <property type="entry name" value="HTH_TETR_2"/>
    <property type="match status" value="1"/>
</dbReference>
<dbReference type="EMBL" id="MVHG01000005">
    <property type="protein sequence ID" value="ORA19960.1"/>
    <property type="molecule type" value="Genomic_DNA"/>
</dbReference>
<name>A0A1W9ZQ91_MYCAI</name>
<sequence length="240" mass="25856">MAVEVVPSDDGTVRDRLIRAADAEIAERGINAVQMEVVATRAGVSRATAFRQLGSVSEMLVQVALLRARRHVAAVEALMAKKVGVLAKVEAALVYTTRELPTDPAISALIAQGSASVHHPHVHQVAVDAVAPTLLEGQRNGEVRTDLEIDELIDFLVEQTYLAAQELDRSDAAVRRRFRVFIVPAIAPASGERLGLTREAQQSVAVAIEALTDLAAHLTRGIPSTIDPAPRIRTVHERKP</sequence>
<evidence type="ECO:0000259" key="3">
    <source>
        <dbReference type="PROSITE" id="PS50977"/>
    </source>
</evidence>
<organism evidence="4 5">
    <name type="scientific">Mycobacterium arosiense ATCC BAA-1401 = DSM 45069</name>
    <dbReference type="NCBI Taxonomy" id="1265311"/>
    <lineage>
        <taxon>Bacteria</taxon>
        <taxon>Bacillati</taxon>
        <taxon>Actinomycetota</taxon>
        <taxon>Actinomycetes</taxon>
        <taxon>Mycobacteriales</taxon>
        <taxon>Mycobacteriaceae</taxon>
        <taxon>Mycobacterium</taxon>
        <taxon>Mycobacterium avium complex (MAC)</taxon>
    </lineage>
</organism>
<dbReference type="GO" id="GO:0003677">
    <property type="term" value="F:DNA binding"/>
    <property type="evidence" value="ECO:0007669"/>
    <property type="project" value="UniProtKB-UniRule"/>
</dbReference>
<dbReference type="AlphaFoldDB" id="A0A1W9ZQ91"/>
<accession>A0A1W9ZQ91</accession>
<reference evidence="4 5" key="1">
    <citation type="submission" date="2016-12" db="EMBL/GenBank/DDBJ databases">
        <title>The new phylogeny of genus Mycobacterium.</title>
        <authorList>
            <person name="Tortoli E."/>
            <person name="Trovato A."/>
            <person name="Cirillo D.M."/>
        </authorList>
    </citation>
    <scope>NUCLEOTIDE SEQUENCE [LARGE SCALE GENOMIC DNA]</scope>
    <source>
        <strain evidence="4 5">DSM 45069</strain>
    </source>
</reference>
<dbReference type="SUPFAM" id="SSF46689">
    <property type="entry name" value="Homeodomain-like"/>
    <property type="match status" value="1"/>
</dbReference>
<dbReference type="InterPro" id="IPR001647">
    <property type="entry name" value="HTH_TetR"/>
</dbReference>
<evidence type="ECO:0000256" key="1">
    <source>
        <dbReference type="ARBA" id="ARBA00023125"/>
    </source>
</evidence>